<dbReference type="GO" id="GO:0003676">
    <property type="term" value="F:nucleic acid binding"/>
    <property type="evidence" value="ECO:0007669"/>
    <property type="project" value="InterPro"/>
</dbReference>
<comment type="caution">
    <text evidence="2">The sequence shown here is derived from an EMBL/GenBank/DDBJ whole genome shotgun (WGS) entry which is preliminary data.</text>
</comment>
<evidence type="ECO:0000313" key="5">
    <source>
        <dbReference type="Proteomes" id="UP000663829"/>
    </source>
</evidence>
<protein>
    <recommendedName>
        <fullName evidence="6">Tc1-like transposase DDE domain-containing protein</fullName>
    </recommendedName>
</protein>
<dbReference type="Proteomes" id="UP000663829">
    <property type="component" value="Unassembled WGS sequence"/>
</dbReference>
<evidence type="ECO:0000313" key="2">
    <source>
        <dbReference type="EMBL" id="CAF1090825.1"/>
    </source>
</evidence>
<dbReference type="Proteomes" id="UP000677228">
    <property type="component" value="Unassembled WGS sequence"/>
</dbReference>
<evidence type="ECO:0000313" key="1">
    <source>
        <dbReference type="EMBL" id="CAF1059139.1"/>
    </source>
</evidence>
<accession>A0A814NE77</accession>
<dbReference type="Gene3D" id="3.30.420.10">
    <property type="entry name" value="Ribonuclease H-like superfamily/Ribonuclease H"/>
    <property type="match status" value="1"/>
</dbReference>
<evidence type="ECO:0000313" key="4">
    <source>
        <dbReference type="EMBL" id="CAF3856298.1"/>
    </source>
</evidence>
<organism evidence="2 5">
    <name type="scientific">Didymodactylos carnosus</name>
    <dbReference type="NCBI Taxonomy" id="1234261"/>
    <lineage>
        <taxon>Eukaryota</taxon>
        <taxon>Metazoa</taxon>
        <taxon>Spiralia</taxon>
        <taxon>Gnathifera</taxon>
        <taxon>Rotifera</taxon>
        <taxon>Eurotatoria</taxon>
        <taxon>Bdelloidea</taxon>
        <taxon>Philodinida</taxon>
        <taxon>Philodinidae</taxon>
        <taxon>Didymodactylos</taxon>
    </lineage>
</organism>
<name>A0A814NE77_9BILA</name>
<dbReference type="AlphaFoldDB" id="A0A814NE77"/>
<gene>
    <name evidence="2" type="ORF">GPM918_LOCUS18249</name>
    <name evidence="1" type="ORF">OVA965_LOCUS17321</name>
    <name evidence="4" type="ORF">SRO942_LOCUS18246</name>
    <name evidence="3" type="ORF">TMI583_LOCUS17332</name>
</gene>
<dbReference type="PANTHER" id="PTHR33939">
    <property type="entry name" value="PROTEIN CBG22215"/>
    <property type="match status" value="1"/>
</dbReference>
<proteinExistence type="predicted"/>
<dbReference type="InterPro" id="IPR036397">
    <property type="entry name" value="RNaseH_sf"/>
</dbReference>
<dbReference type="Proteomes" id="UP000681722">
    <property type="component" value="Unassembled WGS sequence"/>
</dbReference>
<dbReference type="OrthoDB" id="6511194at2759"/>
<dbReference type="EMBL" id="CAJNOQ010005226">
    <property type="protein sequence ID" value="CAF1090825.1"/>
    <property type="molecule type" value="Genomic_DNA"/>
</dbReference>
<dbReference type="EMBL" id="CAJOBA010008290">
    <property type="protein sequence ID" value="CAF3824918.1"/>
    <property type="molecule type" value="Genomic_DNA"/>
</dbReference>
<evidence type="ECO:0000313" key="3">
    <source>
        <dbReference type="EMBL" id="CAF3824918.1"/>
    </source>
</evidence>
<sequence length="249" mass="29001">MFHDETWVNIGEEKRSIWIDNRGRGRLRKTGGKDIRLAILAMLDANGFHLPSVEIFDCSKDHSMTSMHFIEWVKKTAFRLREDREPTENSKSAKRSMRKHEIIEWLDDHKVEFDSTLRKPELFQLASDNKPRKEYKVDIVAQEFNVQILRLPRHCSLNPVEIAWAGLKEYIRKNNTSFSLTDVRQLASEFIAGFDDKAAQGTMHYAEKVETTYKKADEFVENAVEPHLIDDISDTEIDKLSDISDDRSE</sequence>
<dbReference type="Proteomes" id="UP000682733">
    <property type="component" value="Unassembled WGS sequence"/>
</dbReference>
<dbReference type="PANTHER" id="PTHR33939:SF1">
    <property type="entry name" value="DUF4371 DOMAIN-CONTAINING PROTEIN"/>
    <property type="match status" value="1"/>
</dbReference>
<reference evidence="2" key="1">
    <citation type="submission" date="2021-02" db="EMBL/GenBank/DDBJ databases">
        <authorList>
            <person name="Nowell W R."/>
        </authorList>
    </citation>
    <scope>NUCLEOTIDE SEQUENCE</scope>
</reference>
<evidence type="ECO:0008006" key="6">
    <source>
        <dbReference type="Google" id="ProtNLM"/>
    </source>
</evidence>
<dbReference type="EMBL" id="CAJNOK010008275">
    <property type="protein sequence ID" value="CAF1059139.1"/>
    <property type="molecule type" value="Genomic_DNA"/>
</dbReference>
<keyword evidence="5" id="KW-1185">Reference proteome</keyword>
<dbReference type="EMBL" id="CAJOBC010005226">
    <property type="protein sequence ID" value="CAF3856298.1"/>
    <property type="molecule type" value="Genomic_DNA"/>
</dbReference>